<evidence type="ECO:0000313" key="2">
    <source>
        <dbReference type="EMBL" id="KAK7300060.1"/>
    </source>
</evidence>
<dbReference type="AlphaFoldDB" id="A0AAN9JIW7"/>
<evidence type="ECO:0000256" key="1">
    <source>
        <dbReference type="SAM" id="Phobius"/>
    </source>
</evidence>
<comment type="caution">
    <text evidence="2">The sequence shown here is derived from an EMBL/GenBank/DDBJ whole genome shotgun (WGS) entry which is preliminary data.</text>
</comment>
<keyword evidence="1" id="KW-1133">Transmembrane helix</keyword>
<dbReference type="EMBL" id="JAYKXN010000003">
    <property type="protein sequence ID" value="KAK7300060.1"/>
    <property type="molecule type" value="Genomic_DNA"/>
</dbReference>
<protein>
    <submittedName>
        <fullName evidence="2">Uncharacterized protein</fullName>
    </submittedName>
</protein>
<gene>
    <name evidence="2" type="ORF">RJT34_10892</name>
</gene>
<organism evidence="2 3">
    <name type="scientific">Clitoria ternatea</name>
    <name type="common">Butterfly pea</name>
    <dbReference type="NCBI Taxonomy" id="43366"/>
    <lineage>
        <taxon>Eukaryota</taxon>
        <taxon>Viridiplantae</taxon>
        <taxon>Streptophyta</taxon>
        <taxon>Embryophyta</taxon>
        <taxon>Tracheophyta</taxon>
        <taxon>Spermatophyta</taxon>
        <taxon>Magnoliopsida</taxon>
        <taxon>eudicotyledons</taxon>
        <taxon>Gunneridae</taxon>
        <taxon>Pentapetalae</taxon>
        <taxon>rosids</taxon>
        <taxon>fabids</taxon>
        <taxon>Fabales</taxon>
        <taxon>Fabaceae</taxon>
        <taxon>Papilionoideae</taxon>
        <taxon>50 kb inversion clade</taxon>
        <taxon>NPAAA clade</taxon>
        <taxon>indigoferoid/millettioid clade</taxon>
        <taxon>Phaseoleae</taxon>
        <taxon>Clitoria</taxon>
    </lineage>
</organism>
<feature type="transmembrane region" description="Helical" evidence="1">
    <location>
        <begin position="51"/>
        <end position="74"/>
    </location>
</feature>
<reference evidence="2 3" key="1">
    <citation type="submission" date="2024-01" db="EMBL/GenBank/DDBJ databases">
        <title>The genomes of 5 underutilized Papilionoideae crops provide insights into root nodulation and disease resistance.</title>
        <authorList>
            <person name="Yuan L."/>
        </authorList>
    </citation>
    <scope>NUCLEOTIDE SEQUENCE [LARGE SCALE GENOMIC DNA]</scope>
    <source>
        <strain evidence="2">LY-2023</strain>
        <tissue evidence="2">Leaf</tissue>
    </source>
</reference>
<keyword evidence="1" id="KW-0472">Membrane</keyword>
<keyword evidence="1" id="KW-0812">Transmembrane</keyword>
<name>A0AAN9JIW7_CLITE</name>
<evidence type="ECO:0000313" key="3">
    <source>
        <dbReference type="Proteomes" id="UP001359559"/>
    </source>
</evidence>
<sequence length="84" mass="9285">MVLHLSNMFGCFSESKPESKRYTCDGDVCVLRNPKKNIVGNKASTKPKQRFGISFSAKALILILQLLPVGWLSFSADDDFASSE</sequence>
<proteinExistence type="predicted"/>
<keyword evidence="3" id="KW-1185">Reference proteome</keyword>
<dbReference type="Proteomes" id="UP001359559">
    <property type="component" value="Unassembled WGS sequence"/>
</dbReference>
<accession>A0AAN9JIW7</accession>